<dbReference type="AlphaFoldDB" id="A0A4S8HNX8"/>
<keyword evidence="3" id="KW-1185">Reference proteome</keyword>
<name>A0A4S8HNX8_9BACT</name>
<sequence length="380" mass="41873">MALKNYLRAITYKCLVIVLPIGVCAQGIHITPGANVVLNGNVKLVLNNAGLITNGNFEPGLSTILLTGAGTDQSWLGGSAAASFFKIIINRQADVMLRGSININDTLSMIKGNLQLNNYTINLNGFLSGESNQSSVTGTSGGAIRVTTKLNAPLEVNPGNIGVDISSLSNLGKVVIERRHVQQMLTKGMQGIQRYFQITASNNSQLNATLRFFYLDKELAGTNESSLTLWKGADLGNYWLLNGRDSIDVTANYVVKTGIDHFTRYTLGPETADQLSRVAGPGKPEQLSQSDSLRNLAFFKPVTTMQVYPNPLHEQFRMALFSDSQKEYTINLYDQYGHLLQTKKIWCRSGMNHIPWNVSKYAPGIYYLVFENRAIKLIKK</sequence>
<evidence type="ECO:0000313" key="2">
    <source>
        <dbReference type="EMBL" id="THU37047.1"/>
    </source>
</evidence>
<dbReference type="Pfam" id="PF18962">
    <property type="entry name" value="Por_Secre_tail"/>
    <property type="match status" value="1"/>
</dbReference>
<dbReference type="OrthoDB" id="671358at2"/>
<comment type="caution">
    <text evidence="2">The sequence shown here is derived from an EMBL/GenBank/DDBJ whole genome shotgun (WGS) entry which is preliminary data.</text>
</comment>
<organism evidence="2 3">
    <name type="scientific">Niastella caeni</name>
    <dbReference type="NCBI Taxonomy" id="2569763"/>
    <lineage>
        <taxon>Bacteria</taxon>
        <taxon>Pseudomonadati</taxon>
        <taxon>Bacteroidota</taxon>
        <taxon>Chitinophagia</taxon>
        <taxon>Chitinophagales</taxon>
        <taxon>Chitinophagaceae</taxon>
        <taxon>Niastella</taxon>
    </lineage>
</organism>
<accession>A0A4S8HNX8</accession>
<evidence type="ECO:0000313" key="3">
    <source>
        <dbReference type="Proteomes" id="UP000306918"/>
    </source>
</evidence>
<proteinExistence type="predicted"/>
<feature type="domain" description="Secretion system C-terminal sorting" evidence="1">
    <location>
        <begin position="307"/>
        <end position="380"/>
    </location>
</feature>
<gene>
    <name evidence="2" type="ORF">FAM09_19015</name>
</gene>
<evidence type="ECO:0000259" key="1">
    <source>
        <dbReference type="Pfam" id="PF18962"/>
    </source>
</evidence>
<dbReference type="Proteomes" id="UP000306918">
    <property type="component" value="Unassembled WGS sequence"/>
</dbReference>
<dbReference type="EMBL" id="STFF01000005">
    <property type="protein sequence ID" value="THU37047.1"/>
    <property type="molecule type" value="Genomic_DNA"/>
</dbReference>
<dbReference type="NCBIfam" id="TIGR04183">
    <property type="entry name" value="Por_Secre_tail"/>
    <property type="match status" value="1"/>
</dbReference>
<dbReference type="InterPro" id="IPR026444">
    <property type="entry name" value="Secre_tail"/>
</dbReference>
<protein>
    <submittedName>
        <fullName evidence="2">T9SS type A sorting domain-containing protein</fullName>
    </submittedName>
</protein>
<reference evidence="2 3" key="1">
    <citation type="submission" date="2019-04" db="EMBL/GenBank/DDBJ databases">
        <title>Niastella caeni sp. nov., isolated from activated sludge.</title>
        <authorList>
            <person name="Sheng M."/>
        </authorList>
    </citation>
    <scope>NUCLEOTIDE SEQUENCE [LARGE SCALE GENOMIC DNA]</scope>
    <source>
        <strain evidence="2 3">HX-2-15</strain>
    </source>
</reference>